<dbReference type="EMBL" id="BGPR01031121">
    <property type="protein sequence ID" value="GBO04000.1"/>
    <property type="molecule type" value="Genomic_DNA"/>
</dbReference>
<evidence type="ECO:0000313" key="1">
    <source>
        <dbReference type="EMBL" id="GBO04000.1"/>
    </source>
</evidence>
<evidence type="ECO:0000313" key="2">
    <source>
        <dbReference type="Proteomes" id="UP000499080"/>
    </source>
</evidence>
<gene>
    <name evidence="1" type="ORF">AVEN_154464_1</name>
</gene>
<sequence length="99" mass="11399">MIRSLTSRKCCQRTRPCGATRRLKCISFTHTSTFPPENLGAVSDEDEERFHQDIAQFKKIFRVVECEHVAEYCLPLVEELQGTRGKQALDEGLYKSHLL</sequence>
<dbReference type="AlphaFoldDB" id="A0A4Y2TX22"/>
<proteinExistence type="predicted"/>
<dbReference type="OrthoDB" id="8063408at2759"/>
<comment type="caution">
    <text evidence="1">The sequence shown here is derived from an EMBL/GenBank/DDBJ whole genome shotgun (WGS) entry which is preliminary data.</text>
</comment>
<protein>
    <submittedName>
        <fullName evidence="1">Uncharacterized protein</fullName>
    </submittedName>
</protein>
<reference evidence="1 2" key="1">
    <citation type="journal article" date="2019" name="Sci. Rep.">
        <title>Orb-weaving spider Araneus ventricosus genome elucidates the spidroin gene catalogue.</title>
        <authorList>
            <person name="Kono N."/>
            <person name="Nakamura H."/>
            <person name="Ohtoshi R."/>
            <person name="Moran D.A.P."/>
            <person name="Shinohara A."/>
            <person name="Yoshida Y."/>
            <person name="Fujiwara M."/>
            <person name="Mori M."/>
            <person name="Tomita M."/>
            <person name="Arakawa K."/>
        </authorList>
    </citation>
    <scope>NUCLEOTIDE SEQUENCE [LARGE SCALE GENOMIC DNA]</scope>
</reference>
<name>A0A4Y2TX22_ARAVE</name>
<dbReference type="Proteomes" id="UP000499080">
    <property type="component" value="Unassembled WGS sequence"/>
</dbReference>
<keyword evidence="2" id="KW-1185">Reference proteome</keyword>
<accession>A0A4Y2TX22</accession>
<organism evidence="1 2">
    <name type="scientific">Araneus ventricosus</name>
    <name type="common">Orbweaver spider</name>
    <name type="synonym">Epeira ventricosa</name>
    <dbReference type="NCBI Taxonomy" id="182803"/>
    <lineage>
        <taxon>Eukaryota</taxon>
        <taxon>Metazoa</taxon>
        <taxon>Ecdysozoa</taxon>
        <taxon>Arthropoda</taxon>
        <taxon>Chelicerata</taxon>
        <taxon>Arachnida</taxon>
        <taxon>Araneae</taxon>
        <taxon>Araneomorphae</taxon>
        <taxon>Entelegynae</taxon>
        <taxon>Araneoidea</taxon>
        <taxon>Araneidae</taxon>
        <taxon>Araneus</taxon>
    </lineage>
</organism>